<evidence type="ECO:0000313" key="4">
    <source>
        <dbReference type="Proteomes" id="UP000636800"/>
    </source>
</evidence>
<organism evidence="3 5">
    <name type="scientific">Vanilla planifolia</name>
    <name type="common">Vanilla</name>
    <dbReference type="NCBI Taxonomy" id="51239"/>
    <lineage>
        <taxon>Eukaryota</taxon>
        <taxon>Viridiplantae</taxon>
        <taxon>Streptophyta</taxon>
        <taxon>Embryophyta</taxon>
        <taxon>Tracheophyta</taxon>
        <taxon>Spermatophyta</taxon>
        <taxon>Magnoliopsida</taxon>
        <taxon>Liliopsida</taxon>
        <taxon>Asparagales</taxon>
        <taxon>Orchidaceae</taxon>
        <taxon>Vanilloideae</taxon>
        <taxon>Vanilleae</taxon>
        <taxon>Vanilla</taxon>
    </lineage>
</organism>
<keyword evidence="4" id="KW-1185">Reference proteome</keyword>
<dbReference type="EMBL" id="JADCNL010000012">
    <property type="protein sequence ID" value="KAG0456935.1"/>
    <property type="molecule type" value="Genomic_DNA"/>
</dbReference>
<proteinExistence type="predicted"/>
<evidence type="ECO:0000313" key="2">
    <source>
        <dbReference type="EMBL" id="KAG0456935.1"/>
    </source>
</evidence>
<dbReference type="Proteomes" id="UP000636800">
    <property type="component" value="Chromosome 12"/>
</dbReference>
<evidence type="ECO:0000313" key="5">
    <source>
        <dbReference type="Proteomes" id="UP000639772"/>
    </source>
</evidence>
<sequence>MPYSFSHIRELFLCNHRNNNYNYGYMKSNGKNNEEEEEAIRSGEGRSRDSRKGEREEMMDGVGGVALSRDPPHLENYFCAA</sequence>
<feature type="region of interest" description="Disordered" evidence="1">
    <location>
        <begin position="26"/>
        <end position="68"/>
    </location>
</feature>
<feature type="compositionally biased region" description="Basic and acidic residues" evidence="1">
    <location>
        <begin position="39"/>
        <end position="58"/>
    </location>
</feature>
<gene>
    <name evidence="3" type="ORF">HPP92_021782</name>
    <name evidence="2" type="ORF">HPP92_022092</name>
</gene>
<name>A0A835PW46_VANPL</name>
<evidence type="ECO:0000313" key="3">
    <source>
        <dbReference type="EMBL" id="KAG0458654.1"/>
    </source>
</evidence>
<dbReference type="AlphaFoldDB" id="A0A835PW46"/>
<evidence type="ECO:0000256" key="1">
    <source>
        <dbReference type="SAM" id="MobiDB-lite"/>
    </source>
</evidence>
<protein>
    <submittedName>
        <fullName evidence="3">Uncharacterized protein</fullName>
    </submittedName>
</protein>
<accession>A0A835PW46</accession>
<reference evidence="4 5" key="1">
    <citation type="journal article" date="2020" name="Nat. Food">
        <title>A phased Vanilla planifolia genome enables genetic improvement of flavour and production.</title>
        <authorList>
            <person name="Hasing T."/>
            <person name="Tang H."/>
            <person name="Brym M."/>
            <person name="Khazi F."/>
            <person name="Huang T."/>
            <person name="Chambers A.H."/>
        </authorList>
    </citation>
    <scope>NUCLEOTIDE SEQUENCE [LARGE SCALE GENOMIC DNA]</scope>
    <source>
        <tissue evidence="3">Leaf</tissue>
    </source>
</reference>
<dbReference type="Proteomes" id="UP000639772">
    <property type="component" value="Chromosome 12"/>
</dbReference>
<comment type="caution">
    <text evidence="3">The sequence shown here is derived from an EMBL/GenBank/DDBJ whole genome shotgun (WGS) entry which is preliminary data.</text>
</comment>
<dbReference type="EMBL" id="JADCNM010000012">
    <property type="protein sequence ID" value="KAG0458654.1"/>
    <property type="molecule type" value="Genomic_DNA"/>
</dbReference>